<dbReference type="Proteomes" id="UP000000600">
    <property type="component" value="Unassembled WGS sequence"/>
</dbReference>
<reference evidence="10 11" key="1">
    <citation type="journal article" date="2006" name="Nature">
        <title>Global trends of whole-genome duplications revealed by the ciliate Paramecium tetraurelia.</title>
        <authorList>
            <consortium name="Genoscope"/>
            <person name="Aury J.-M."/>
            <person name="Jaillon O."/>
            <person name="Duret L."/>
            <person name="Noel B."/>
            <person name="Jubin C."/>
            <person name="Porcel B.M."/>
            <person name="Segurens B."/>
            <person name="Daubin V."/>
            <person name="Anthouard V."/>
            <person name="Aiach N."/>
            <person name="Arnaiz O."/>
            <person name="Billaut A."/>
            <person name="Beisson J."/>
            <person name="Blanc I."/>
            <person name="Bouhouche K."/>
            <person name="Camara F."/>
            <person name="Duharcourt S."/>
            <person name="Guigo R."/>
            <person name="Gogendeau D."/>
            <person name="Katinka M."/>
            <person name="Keller A.-M."/>
            <person name="Kissmehl R."/>
            <person name="Klotz C."/>
            <person name="Koll F."/>
            <person name="Le Moue A."/>
            <person name="Lepere C."/>
            <person name="Malinsky S."/>
            <person name="Nowacki M."/>
            <person name="Nowak J.K."/>
            <person name="Plattner H."/>
            <person name="Poulain J."/>
            <person name="Ruiz F."/>
            <person name="Serrano V."/>
            <person name="Zagulski M."/>
            <person name="Dessen P."/>
            <person name="Betermier M."/>
            <person name="Weissenbach J."/>
            <person name="Scarpelli C."/>
            <person name="Schachter V."/>
            <person name="Sperling L."/>
            <person name="Meyer E."/>
            <person name="Cohen J."/>
            <person name="Wincker P."/>
        </authorList>
    </citation>
    <scope>NUCLEOTIDE SEQUENCE [LARGE SCALE GENOMIC DNA]</scope>
    <source>
        <strain evidence="10 11">Stock d4-2</strain>
    </source>
</reference>
<dbReference type="InterPro" id="IPR040468">
    <property type="entry name" value="TRAF3IP1_N"/>
</dbReference>
<evidence type="ECO:0000256" key="5">
    <source>
        <dbReference type="ARBA" id="ARBA00023054"/>
    </source>
</evidence>
<gene>
    <name evidence="10" type="ORF">GSPATT00032689001</name>
</gene>
<dbReference type="InterPro" id="IPR042576">
    <property type="entry name" value="TRAF3IP1_N_sf"/>
</dbReference>
<evidence type="ECO:0000256" key="8">
    <source>
        <dbReference type="ARBA" id="ARBA00043971"/>
    </source>
</evidence>
<dbReference type="InParanoid" id="A0BWC0"/>
<keyword evidence="11" id="KW-1185">Reference proteome</keyword>
<dbReference type="RefSeq" id="XP_001430235.1">
    <property type="nucleotide sequence ID" value="XM_001430198.1"/>
</dbReference>
<evidence type="ECO:0000313" key="10">
    <source>
        <dbReference type="EMBL" id="CAK62837.1"/>
    </source>
</evidence>
<dbReference type="KEGG" id="ptm:GSPATT00032689001"/>
<evidence type="ECO:0000256" key="7">
    <source>
        <dbReference type="ARBA" id="ARBA00023273"/>
    </source>
</evidence>
<evidence type="ECO:0000256" key="1">
    <source>
        <dbReference type="ARBA" id="ARBA00004120"/>
    </source>
</evidence>
<dbReference type="GO" id="GO:0005930">
    <property type="term" value="C:axoneme"/>
    <property type="evidence" value="ECO:0007669"/>
    <property type="project" value="UniProtKB-SubCell"/>
</dbReference>
<dbReference type="GO" id="GO:0008017">
    <property type="term" value="F:microtubule binding"/>
    <property type="evidence" value="ECO:0007669"/>
    <property type="project" value="InterPro"/>
</dbReference>
<dbReference type="Pfam" id="PF10243">
    <property type="entry name" value="MIP-T3"/>
    <property type="match status" value="1"/>
</dbReference>
<dbReference type="AlphaFoldDB" id="A0BWC0"/>
<dbReference type="GO" id="GO:0030030">
    <property type="term" value="P:cell projection organization"/>
    <property type="evidence" value="ECO:0007669"/>
    <property type="project" value="UniProtKB-KW"/>
</dbReference>
<dbReference type="PANTHER" id="PTHR31363:SF0">
    <property type="entry name" value="TRAF3-INTERACTING PROTEIN 1"/>
    <property type="match status" value="1"/>
</dbReference>
<evidence type="ECO:0000256" key="3">
    <source>
        <dbReference type="ARBA" id="ARBA00022490"/>
    </source>
</evidence>
<keyword evidence="4" id="KW-0970">Cilium biogenesis/degradation</keyword>
<evidence type="ECO:0000256" key="4">
    <source>
        <dbReference type="ARBA" id="ARBA00022794"/>
    </source>
</evidence>
<dbReference type="HOGENOM" id="CLU_1263672_0_0_1"/>
<feature type="domain" description="TRAF3-interacting protein 1 N-terminal" evidence="9">
    <location>
        <begin position="4"/>
        <end position="86"/>
    </location>
</feature>
<dbReference type="InterPro" id="IPR018799">
    <property type="entry name" value="TRAF3IP1"/>
</dbReference>
<dbReference type="STRING" id="5888.A0BWC0"/>
<accession>A0BWC0</accession>
<sequence>MADFWQTTADMFSTLITKPMMKEQYLIKPPFNYIFDIILETYKKTGYAKGLYKIEEWDDNYYYIKERRIFFLQKIIDLTSQLQMKNYKPNLTIYWKAWNPNKQIYYCKQFTEQPLVVNVGKFQYFQILAGIASCSAVQKKEKVKGKKQLIEQQNIDSLQQTQTKLNSIVDQQLAQIQELEDQLEKNADPSFDQKQYSEQLFKKQLEQLKNSETNKCGVF</sequence>
<evidence type="ECO:0000256" key="6">
    <source>
        <dbReference type="ARBA" id="ARBA00023212"/>
    </source>
</evidence>
<keyword evidence="7" id="KW-0966">Cell projection</keyword>
<dbReference type="EMBL" id="CT868021">
    <property type="protein sequence ID" value="CAK62837.1"/>
    <property type="molecule type" value="Genomic_DNA"/>
</dbReference>
<dbReference type="OrthoDB" id="10258914at2759"/>
<dbReference type="PANTHER" id="PTHR31363">
    <property type="entry name" value="TRAF3-INTERACTING PROTEIN 1"/>
    <property type="match status" value="1"/>
</dbReference>
<evidence type="ECO:0000259" key="9">
    <source>
        <dbReference type="Pfam" id="PF10243"/>
    </source>
</evidence>
<dbReference type="Gene3D" id="1.10.418.50">
    <property type="entry name" value="Microtubule-binding protein MIP-T3"/>
    <property type="match status" value="1"/>
</dbReference>
<evidence type="ECO:0000313" key="11">
    <source>
        <dbReference type="Proteomes" id="UP000000600"/>
    </source>
</evidence>
<protein>
    <recommendedName>
        <fullName evidence="9">TRAF3-interacting protein 1 N-terminal domain-containing protein</fullName>
    </recommendedName>
</protein>
<comment type="subcellular location">
    <subcellularLocation>
        <location evidence="2">Cytoplasm</location>
        <location evidence="2">Cytoskeleton</location>
        <location evidence="2">Cilium axoneme</location>
    </subcellularLocation>
    <subcellularLocation>
        <location evidence="1">Cytoplasm</location>
        <location evidence="1">Cytoskeleton</location>
        <location evidence="1">Cilium basal body</location>
    </subcellularLocation>
</comment>
<evidence type="ECO:0000256" key="2">
    <source>
        <dbReference type="ARBA" id="ARBA00004430"/>
    </source>
</evidence>
<keyword evidence="3" id="KW-0963">Cytoplasm</keyword>
<dbReference type="GeneID" id="5016019"/>
<keyword evidence="6" id="KW-0206">Cytoskeleton</keyword>
<keyword evidence="5" id="KW-0175">Coiled coil</keyword>
<organism evidence="10 11">
    <name type="scientific">Paramecium tetraurelia</name>
    <dbReference type="NCBI Taxonomy" id="5888"/>
    <lineage>
        <taxon>Eukaryota</taxon>
        <taxon>Sar</taxon>
        <taxon>Alveolata</taxon>
        <taxon>Ciliophora</taxon>
        <taxon>Intramacronucleata</taxon>
        <taxon>Oligohymenophorea</taxon>
        <taxon>Peniculida</taxon>
        <taxon>Parameciidae</taxon>
        <taxon>Paramecium</taxon>
    </lineage>
</organism>
<proteinExistence type="inferred from homology"/>
<comment type="similarity">
    <text evidence="8">Belongs to the TRAF3IP1 family.</text>
</comment>
<name>A0BWC0_PARTE</name>
<dbReference type="OMA" id="YIFDIIL"/>